<evidence type="ECO:0000313" key="5">
    <source>
        <dbReference type="EMBL" id="OUN48391.1"/>
    </source>
</evidence>
<keyword evidence="3" id="KW-0560">Oxidoreductase</keyword>
<dbReference type="InterPro" id="IPR000415">
    <property type="entry name" value="Nitroreductase-like"/>
</dbReference>
<dbReference type="EMBL" id="NFHN01000019">
    <property type="protein sequence ID" value="OUN48391.1"/>
    <property type="molecule type" value="Genomic_DNA"/>
</dbReference>
<dbReference type="FunFam" id="3.40.109.10:FF:000001">
    <property type="entry name" value="Nitroreductase family"/>
    <property type="match status" value="1"/>
</dbReference>
<dbReference type="Pfam" id="PF00881">
    <property type="entry name" value="Nitroreductase"/>
    <property type="match status" value="1"/>
</dbReference>
<proteinExistence type="predicted"/>
<evidence type="ECO:0000256" key="2">
    <source>
        <dbReference type="ARBA" id="ARBA00022490"/>
    </source>
</evidence>
<dbReference type="Gene3D" id="3.40.109.10">
    <property type="entry name" value="NADH Oxidase"/>
    <property type="match status" value="1"/>
</dbReference>
<gene>
    <name evidence="5" type="ORF">B5G22_05745</name>
</gene>
<dbReference type="GO" id="GO:0005737">
    <property type="term" value="C:cytoplasm"/>
    <property type="evidence" value="ECO:0007669"/>
    <property type="project" value="UniProtKB-SubCell"/>
</dbReference>
<dbReference type="AlphaFoldDB" id="A0A1Y3UHX5"/>
<dbReference type="CDD" id="cd02140">
    <property type="entry name" value="Frm2-like"/>
    <property type="match status" value="1"/>
</dbReference>
<feature type="domain" description="Nitroreductase" evidence="4">
    <location>
        <begin position="10"/>
        <end position="178"/>
    </location>
</feature>
<name>A0A1Y3UHX5_LIMRT</name>
<dbReference type="Proteomes" id="UP000195868">
    <property type="component" value="Unassembled WGS sequence"/>
</dbReference>
<evidence type="ECO:0000256" key="1">
    <source>
        <dbReference type="ARBA" id="ARBA00004496"/>
    </source>
</evidence>
<evidence type="ECO:0000256" key="3">
    <source>
        <dbReference type="ARBA" id="ARBA00023002"/>
    </source>
</evidence>
<organism evidence="5 6">
    <name type="scientific">Limosilactobacillus reuteri</name>
    <name type="common">Lactobacillus reuteri</name>
    <dbReference type="NCBI Taxonomy" id="1598"/>
    <lineage>
        <taxon>Bacteria</taxon>
        <taxon>Bacillati</taxon>
        <taxon>Bacillota</taxon>
        <taxon>Bacilli</taxon>
        <taxon>Lactobacillales</taxon>
        <taxon>Lactobacillaceae</taxon>
        <taxon>Limosilactobacillus</taxon>
    </lineage>
</organism>
<accession>A0A1Y3UHX5</accession>
<comment type="caution">
    <text evidence="5">The sequence shown here is derived from an EMBL/GenBank/DDBJ whole genome shotgun (WGS) entry which is preliminary data.</text>
</comment>
<dbReference type="PANTHER" id="PTHR43035:SF1">
    <property type="entry name" value="FATTY ACID REPRESSION MUTANT PROTEIN 2-RELATED"/>
    <property type="match status" value="1"/>
</dbReference>
<comment type="subcellular location">
    <subcellularLocation>
        <location evidence="1">Cytoplasm</location>
    </subcellularLocation>
</comment>
<sequence length="200" mass="22189">MNSQFNSLAANRRSIYALGDNLSQTPEEIFDLVKQTIKNSPTAFNSQTVRAVVLFGKSSDKVWEIVEDALRKIAKSPDAFEQTKSKIDSFKAGYGTILYFTDTTIVHQLENDYPSYAANIANWAEQGLGGAQQAVWTALAEQGIGASLQHYNPLIDDAIHQVFNLPADWQLRAEMPFGSIEAPAGEKAQLDDEEMFKLIK</sequence>
<keyword evidence="2" id="KW-0963">Cytoplasm</keyword>
<dbReference type="PANTHER" id="PTHR43035">
    <property type="entry name" value="FATTY ACID REPRESSION MUTANT PROTEIN 2-RELATED"/>
    <property type="match status" value="1"/>
</dbReference>
<dbReference type="RefSeq" id="WP_087215075.1">
    <property type="nucleotide sequence ID" value="NZ_NFHN01000019.1"/>
</dbReference>
<dbReference type="GO" id="GO:0034599">
    <property type="term" value="P:cellular response to oxidative stress"/>
    <property type="evidence" value="ECO:0007669"/>
    <property type="project" value="InterPro"/>
</dbReference>
<dbReference type="SUPFAM" id="SSF55469">
    <property type="entry name" value="FMN-dependent nitroreductase-like"/>
    <property type="match status" value="1"/>
</dbReference>
<dbReference type="InterPro" id="IPR029479">
    <property type="entry name" value="Nitroreductase"/>
</dbReference>
<dbReference type="InterPro" id="IPR033877">
    <property type="entry name" value="Frm2/Hbn1"/>
</dbReference>
<evidence type="ECO:0000259" key="4">
    <source>
        <dbReference type="Pfam" id="PF00881"/>
    </source>
</evidence>
<protein>
    <submittedName>
        <fullName evidence="5">Nitroreductase</fullName>
    </submittedName>
</protein>
<dbReference type="GO" id="GO:0016491">
    <property type="term" value="F:oxidoreductase activity"/>
    <property type="evidence" value="ECO:0007669"/>
    <property type="project" value="UniProtKB-KW"/>
</dbReference>
<reference evidence="6" key="1">
    <citation type="submission" date="2017-04" db="EMBL/GenBank/DDBJ databases">
        <title>Function of individual gut microbiota members based on whole genome sequencing of pure cultures obtained from chicken caecum.</title>
        <authorList>
            <person name="Medvecky M."/>
            <person name="Cejkova D."/>
            <person name="Polansky O."/>
            <person name="Karasova D."/>
            <person name="Kubasova T."/>
            <person name="Cizek A."/>
            <person name="Rychlik I."/>
        </authorList>
    </citation>
    <scope>NUCLEOTIDE SEQUENCE [LARGE SCALE GENOMIC DNA]</scope>
    <source>
        <strain evidence="6">An71</strain>
    </source>
</reference>
<evidence type="ECO:0000313" key="6">
    <source>
        <dbReference type="Proteomes" id="UP000195868"/>
    </source>
</evidence>